<dbReference type="InterPro" id="IPR036438">
    <property type="entry name" value="Insulin-like_sf"/>
</dbReference>
<gene>
    <name evidence="8" type="ORF">AAFF_G00074580</name>
</gene>
<feature type="region of interest" description="Disordered" evidence="6">
    <location>
        <begin position="62"/>
        <end position="100"/>
    </location>
</feature>
<keyword evidence="7" id="KW-0732">Signal</keyword>
<evidence type="ECO:0008006" key="10">
    <source>
        <dbReference type="Google" id="ProtNLM"/>
    </source>
</evidence>
<dbReference type="Proteomes" id="UP001221898">
    <property type="component" value="Unassembled WGS sequence"/>
</dbReference>
<keyword evidence="4" id="KW-0372">Hormone</keyword>
<proteinExistence type="predicted"/>
<sequence length="100" mass="10822">MRKLVLLPALVLCALCAVAQAEGEAKTIKLCGREFIRAIVYTCGGSRWRRILDEPAVEGVGSLDQGNVESLSTSARDRASSPRPEQDSEEYVLSGGLQEE</sequence>
<protein>
    <recommendedName>
        <fullName evidence="10">Insulin-like domain-containing protein</fullName>
    </recommendedName>
</protein>
<organism evidence="8 9">
    <name type="scientific">Aldrovandia affinis</name>
    <dbReference type="NCBI Taxonomy" id="143900"/>
    <lineage>
        <taxon>Eukaryota</taxon>
        <taxon>Metazoa</taxon>
        <taxon>Chordata</taxon>
        <taxon>Craniata</taxon>
        <taxon>Vertebrata</taxon>
        <taxon>Euteleostomi</taxon>
        <taxon>Actinopterygii</taxon>
        <taxon>Neopterygii</taxon>
        <taxon>Teleostei</taxon>
        <taxon>Notacanthiformes</taxon>
        <taxon>Halosauridae</taxon>
        <taxon>Aldrovandia</taxon>
    </lineage>
</organism>
<evidence type="ECO:0000313" key="8">
    <source>
        <dbReference type="EMBL" id="KAJ8392580.1"/>
    </source>
</evidence>
<feature type="compositionally biased region" description="Polar residues" evidence="6">
    <location>
        <begin position="64"/>
        <end position="74"/>
    </location>
</feature>
<dbReference type="EMBL" id="JAINUG010000145">
    <property type="protein sequence ID" value="KAJ8392580.1"/>
    <property type="molecule type" value="Genomic_DNA"/>
</dbReference>
<evidence type="ECO:0000256" key="6">
    <source>
        <dbReference type="SAM" id="MobiDB-lite"/>
    </source>
</evidence>
<dbReference type="InterPro" id="IPR051777">
    <property type="entry name" value="Insulin-like_neuro_ligands"/>
</dbReference>
<dbReference type="AlphaFoldDB" id="A0AAD7WDH4"/>
<evidence type="ECO:0000313" key="9">
    <source>
        <dbReference type="Proteomes" id="UP001221898"/>
    </source>
</evidence>
<evidence type="ECO:0000256" key="1">
    <source>
        <dbReference type="ARBA" id="ARBA00004613"/>
    </source>
</evidence>
<dbReference type="PANTHER" id="PTHR20968">
    <property type="entry name" value="ILGF DOMAIN-CONTAINING PROTEIN"/>
    <property type="match status" value="1"/>
</dbReference>
<dbReference type="SUPFAM" id="SSF56994">
    <property type="entry name" value="Insulin-like"/>
    <property type="match status" value="1"/>
</dbReference>
<evidence type="ECO:0000256" key="2">
    <source>
        <dbReference type="ARBA" id="ARBA00011207"/>
    </source>
</evidence>
<feature type="chain" id="PRO_5041966065" description="Insulin-like domain-containing protein" evidence="7">
    <location>
        <begin position="22"/>
        <end position="100"/>
    </location>
</feature>
<feature type="signal peptide" evidence="7">
    <location>
        <begin position="1"/>
        <end position="21"/>
    </location>
</feature>
<dbReference type="GO" id="GO:0005576">
    <property type="term" value="C:extracellular region"/>
    <property type="evidence" value="ECO:0007669"/>
    <property type="project" value="UniProtKB-SubCell"/>
</dbReference>
<evidence type="ECO:0000256" key="3">
    <source>
        <dbReference type="ARBA" id="ARBA00022525"/>
    </source>
</evidence>
<keyword evidence="9" id="KW-1185">Reference proteome</keyword>
<dbReference type="GO" id="GO:0005179">
    <property type="term" value="F:hormone activity"/>
    <property type="evidence" value="ECO:0007669"/>
    <property type="project" value="UniProtKB-KW"/>
</dbReference>
<name>A0AAD7WDH4_9TELE</name>
<evidence type="ECO:0000256" key="4">
    <source>
        <dbReference type="ARBA" id="ARBA00022702"/>
    </source>
</evidence>
<keyword evidence="5" id="KW-1015">Disulfide bond</keyword>
<keyword evidence="3" id="KW-0964">Secreted</keyword>
<dbReference type="PANTHER" id="PTHR20968:SF2">
    <property type="entry name" value="INSULIN-LIKE PEPTIDE INSL5"/>
    <property type="match status" value="1"/>
</dbReference>
<evidence type="ECO:0000256" key="7">
    <source>
        <dbReference type="SAM" id="SignalP"/>
    </source>
</evidence>
<dbReference type="GO" id="GO:0001664">
    <property type="term" value="F:G protein-coupled receptor binding"/>
    <property type="evidence" value="ECO:0007669"/>
    <property type="project" value="TreeGrafter"/>
</dbReference>
<comment type="subcellular location">
    <subcellularLocation>
        <location evidence="1">Secreted</location>
    </subcellularLocation>
</comment>
<evidence type="ECO:0000256" key="5">
    <source>
        <dbReference type="ARBA" id="ARBA00023157"/>
    </source>
</evidence>
<feature type="compositionally biased region" description="Basic and acidic residues" evidence="6">
    <location>
        <begin position="75"/>
        <end position="86"/>
    </location>
</feature>
<reference evidence="8" key="1">
    <citation type="journal article" date="2023" name="Science">
        <title>Genome structures resolve the early diversification of teleost fishes.</title>
        <authorList>
            <person name="Parey E."/>
            <person name="Louis A."/>
            <person name="Montfort J."/>
            <person name="Bouchez O."/>
            <person name="Roques C."/>
            <person name="Iampietro C."/>
            <person name="Lluch J."/>
            <person name="Castinel A."/>
            <person name="Donnadieu C."/>
            <person name="Desvignes T."/>
            <person name="Floi Bucao C."/>
            <person name="Jouanno E."/>
            <person name="Wen M."/>
            <person name="Mejri S."/>
            <person name="Dirks R."/>
            <person name="Jansen H."/>
            <person name="Henkel C."/>
            <person name="Chen W.J."/>
            <person name="Zahm M."/>
            <person name="Cabau C."/>
            <person name="Klopp C."/>
            <person name="Thompson A.W."/>
            <person name="Robinson-Rechavi M."/>
            <person name="Braasch I."/>
            <person name="Lecointre G."/>
            <person name="Bobe J."/>
            <person name="Postlethwait J.H."/>
            <person name="Berthelot C."/>
            <person name="Roest Crollius H."/>
            <person name="Guiguen Y."/>
        </authorList>
    </citation>
    <scope>NUCLEOTIDE SEQUENCE</scope>
    <source>
        <strain evidence="8">NC1722</strain>
    </source>
</reference>
<accession>A0AAD7WDH4</accession>
<comment type="subunit">
    <text evidence="2">Heterodimer of a B chain and an A chain linked by two disulfide bonds.</text>
</comment>
<dbReference type="CDD" id="cd04365">
    <property type="entry name" value="IlGF_relaxin_like"/>
    <property type="match status" value="1"/>
</dbReference>
<comment type="caution">
    <text evidence="8">The sequence shown here is derived from an EMBL/GenBank/DDBJ whole genome shotgun (WGS) entry which is preliminary data.</text>
</comment>